<reference evidence="1 2" key="1">
    <citation type="submission" date="2019-08" db="EMBL/GenBank/DDBJ databases">
        <title>In-depth cultivation of the pig gut microbiome towards novel bacterial diversity and tailored functional studies.</title>
        <authorList>
            <person name="Wylensek D."/>
            <person name="Hitch T.C.A."/>
            <person name="Clavel T."/>
        </authorList>
    </citation>
    <scope>NUCLEOTIDE SEQUENCE [LARGE SCALE GENOMIC DNA]</scope>
    <source>
        <strain evidence="1 2">68-1-5</strain>
    </source>
</reference>
<accession>A0A6N7V6K8</accession>
<organism evidence="1 2">
    <name type="scientific">Suipraeoptans intestinalis</name>
    <dbReference type="NCBI Taxonomy" id="2606628"/>
    <lineage>
        <taxon>Bacteria</taxon>
        <taxon>Bacillati</taxon>
        <taxon>Bacillota</taxon>
        <taxon>Clostridia</taxon>
        <taxon>Lachnospirales</taxon>
        <taxon>Lachnospiraceae</taxon>
        <taxon>Suipraeoptans</taxon>
    </lineage>
</organism>
<evidence type="ECO:0000313" key="1">
    <source>
        <dbReference type="EMBL" id="MSR94842.1"/>
    </source>
</evidence>
<dbReference type="Proteomes" id="UP000434409">
    <property type="component" value="Unassembled WGS sequence"/>
</dbReference>
<keyword evidence="2" id="KW-1185">Reference proteome</keyword>
<dbReference type="AlphaFoldDB" id="A0A6N7V6K8"/>
<proteinExistence type="predicted"/>
<sequence length="80" mass="9217">MANESYGFRGWYKGAWKEKPIYNEEQKTPQDSEKYDFAKATFTGTWHKDTNTQITDILSVEEKNTLHTYAVYQQGGSPCG</sequence>
<gene>
    <name evidence="1" type="ORF">FYJ34_11380</name>
</gene>
<dbReference type="EMBL" id="VULY01000019">
    <property type="protein sequence ID" value="MSR94842.1"/>
    <property type="molecule type" value="Genomic_DNA"/>
</dbReference>
<evidence type="ECO:0000313" key="2">
    <source>
        <dbReference type="Proteomes" id="UP000434409"/>
    </source>
</evidence>
<comment type="caution">
    <text evidence="1">The sequence shown here is derived from an EMBL/GenBank/DDBJ whole genome shotgun (WGS) entry which is preliminary data.</text>
</comment>
<name>A0A6N7V6K8_9FIRM</name>
<dbReference type="RefSeq" id="WP_154478916.1">
    <property type="nucleotide sequence ID" value="NZ_VULY01000019.1"/>
</dbReference>
<protein>
    <submittedName>
        <fullName evidence="1">Uncharacterized protein</fullName>
    </submittedName>
</protein>